<keyword evidence="2" id="KW-1185">Reference proteome</keyword>
<name>A0ACB9ELI0_ARCLA</name>
<organism evidence="1 2">
    <name type="scientific">Arctium lappa</name>
    <name type="common">Greater burdock</name>
    <name type="synonym">Lappa major</name>
    <dbReference type="NCBI Taxonomy" id="4217"/>
    <lineage>
        <taxon>Eukaryota</taxon>
        <taxon>Viridiplantae</taxon>
        <taxon>Streptophyta</taxon>
        <taxon>Embryophyta</taxon>
        <taxon>Tracheophyta</taxon>
        <taxon>Spermatophyta</taxon>
        <taxon>Magnoliopsida</taxon>
        <taxon>eudicotyledons</taxon>
        <taxon>Gunneridae</taxon>
        <taxon>Pentapetalae</taxon>
        <taxon>asterids</taxon>
        <taxon>campanulids</taxon>
        <taxon>Asterales</taxon>
        <taxon>Asteraceae</taxon>
        <taxon>Carduoideae</taxon>
        <taxon>Cardueae</taxon>
        <taxon>Arctiinae</taxon>
        <taxon>Arctium</taxon>
    </lineage>
</organism>
<accession>A0ACB9ELI0</accession>
<evidence type="ECO:0000313" key="1">
    <source>
        <dbReference type="EMBL" id="KAI3759580.1"/>
    </source>
</evidence>
<proteinExistence type="predicted"/>
<sequence length="294" mass="33263">MQPPQKHSWINLTELKDELTRKLGSERSNQYFDYLKRFLSLKLSKIEFNKLCLRTLGRDNISLHNQFVRSILINVCTRKVPPPKHDDNSTTVGNNKFSDEVYHEQGCIPAVNTKYPTESLGRKSGKQVSARSSLHAPLGIPYLPIGISGVRKASSLGRNSKFLGILDINGLRDRMEQLAATQGLEGVSMDCASVLDNGLDAYLKGLIRSFAELSRARKNISVKRHAHLSPLNGVRFGHHYQIETRNWSSLETMQDYEAKRQISMLDFTVAMELNPQQLGDDWPVLLEKICTHAF</sequence>
<reference evidence="1 2" key="2">
    <citation type="journal article" date="2022" name="Mol. Ecol. Resour.">
        <title>The genomes of chicory, endive, great burdock and yacon provide insights into Asteraceae paleo-polyploidization history and plant inulin production.</title>
        <authorList>
            <person name="Fan W."/>
            <person name="Wang S."/>
            <person name="Wang H."/>
            <person name="Wang A."/>
            <person name="Jiang F."/>
            <person name="Liu H."/>
            <person name="Zhao H."/>
            <person name="Xu D."/>
            <person name="Zhang Y."/>
        </authorList>
    </citation>
    <scope>NUCLEOTIDE SEQUENCE [LARGE SCALE GENOMIC DNA]</scope>
    <source>
        <strain evidence="2">cv. Niubang</strain>
    </source>
</reference>
<evidence type="ECO:0000313" key="2">
    <source>
        <dbReference type="Proteomes" id="UP001055879"/>
    </source>
</evidence>
<protein>
    <submittedName>
        <fullName evidence="1">Uncharacterized protein</fullName>
    </submittedName>
</protein>
<reference evidence="2" key="1">
    <citation type="journal article" date="2022" name="Mol. Ecol. Resour.">
        <title>The genomes of chicory, endive, great burdock and yacon provide insights into Asteraceae palaeo-polyploidization history and plant inulin production.</title>
        <authorList>
            <person name="Fan W."/>
            <person name="Wang S."/>
            <person name="Wang H."/>
            <person name="Wang A."/>
            <person name="Jiang F."/>
            <person name="Liu H."/>
            <person name="Zhao H."/>
            <person name="Xu D."/>
            <person name="Zhang Y."/>
        </authorList>
    </citation>
    <scope>NUCLEOTIDE SEQUENCE [LARGE SCALE GENOMIC DNA]</scope>
    <source>
        <strain evidence="2">cv. Niubang</strain>
    </source>
</reference>
<dbReference type="EMBL" id="CM042048">
    <property type="protein sequence ID" value="KAI3759580.1"/>
    <property type="molecule type" value="Genomic_DNA"/>
</dbReference>
<dbReference type="Proteomes" id="UP001055879">
    <property type="component" value="Linkage Group LG02"/>
</dbReference>
<comment type="caution">
    <text evidence="1">The sequence shown here is derived from an EMBL/GenBank/DDBJ whole genome shotgun (WGS) entry which is preliminary data.</text>
</comment>
<gene>
    <name evidence="1" type="ORF">L6452_07491</name>
</gene>